<keyword evidence="11" id="KW-1185">Reference proteome</keyword>
<protein>
    <recommendedName>
        <fullName evidence="8">Peroxiredoxin</fullName>
        <ecNumber evidence="8">1.11.1.24</ecNumber>
    </recommendedName>
    <alternativeName>
        <fullName evidence="8">Thioredoxin-dependent peroxiredoxin</fullName>
    </alternativeName>
</protein>
<keyword evidence="4 8" id="KW-0049">Antioxidant</keyword>
<comment type="caution">
    <text evidence="8">Lacks conserved residue(s) required for the propagation of feature annotation.</text>
</comment>
<gene>
    <name evidence="10" type="ORF">U7230_12165</name>
</gene>
<dbReference type="Pfam" id="PF00578">
    <property type="entry name" value="AhpC-TSA"/>
    <property type="match status" value="1"/>
</dbReference>
<dbReference type="InterPro" id="IPR050217">
    <property type="entry name" value="Peroxiredoxin"/>
</dbReference>
<evidence type="ECO:0000256" key="4">
    <source>
        <dbReference type="ARBA" id="ARBA00022862"/>
    </source>
</evidence>
<evidence type="ECO:0000256" key="1">
    <source>
        <dbReference type="ARBA" id="ARBA00009796"/>
    </source>
</evidence>
<proteinExistence type="inferred from homology"/>
<dbReference type="EMBL" id="CP141615">
    <property type="protein sequence ID" value="WRP16832.1"/>
    <property type="molecule type" value="Genomic_DNA"/>
</dbReference>
<dbReference type="InterPro" id="IPR036249">
    <property type="entry name" value="Thioredoxin-like_sf"/>
</dbReference>
<keyword evidence="5 8" id="KW-0560">Oxidoreductase</keyword>
<sequence>MVKVGTPAPDFTAQTTQGPMQLSQLRGQWVLLFAHPGDFTPVCTTEFMDFARKHDEFVKLNTKLIGLSIDTIFSHIAWLRDIEQTSGIKIPFPVIADPDKVVARLYDLVDERTGQTIRGVFVIDPEGILRFAAYYPIELGRYIPEFLRIIKALQTSDKYGVATPANWQPGEEVVVGAPKTLEEADRRLQEGASTWYILKKRVD</sequence>
<dbReference type="Gene3D" id="3.40.30.10">
    <property type="entry name" value="Glutaredoxin"/>
    <property type="match status" value="1"/>
</dbReference>
<evidence type="ECO:0000256" key="8">
    <source>
        <dbReference type="HAMAP-Rule" id="MF_00401"/>
    </source>
</evidence>
<keyword evidence="2 8" id="KW-0963">Cytoplasm</keyword>
<dbReference type="NCBIfam" id="NF009669">
    <property type="entry name" value="PRK13190.1"/>
    <property type="match status" value="1"/>
</dbReference>
<dbReference type="InterPro" id="IPR000866">
    <property type="entry name" value="AhpC/TSA"/>
</dbReference>
<dbReference type="InterPro" id="IPR045020">
    <property type="entry name" value="PRX_1cys"/>
</dbReference>
<dbReference type="GO" id="GO:0140824">
    <property type="term" value="F:thioredoxin-dependent peroxiredoxin activity"/>
    <property type="evidence" value="ECO:0007669"/>
    <property type="project" value="UniProtKB-EC"/>
</dbReference>
<comment type="catalytic activity">
    <reaction evidence="8">
        <text>a hydroperoxide + [thioredoxin]-dithiol = an alcohol + [thioredoxin]-disulfide + H2O</text>
        <dbReference type="Rhea" id="RHEA:62620"/>
        <dbReference type="Rhea" id="RHEA-COMP:10698"/>
        <dbReference type="Rhea" id="RHEA-COMP:10700"/>
        <dbReference type="ChEBI" id="CHEBI:15377"/>
        <dbReference type="ChEBI" id="CHEBI:29950"/>
        <dbReference type="ChEBI" id="CHEBI:30879"/>
        <dbReference type="ChEBI" id="CHEBI:35924"/>
        <dbReference type="ChEBI" id="CHEBI:50058"/>
        <dbReference type="EC" id="1.11.1.24"/>
    </reaction>
</comment>
<dbReference type="Gene3D" id="3.30.1020.10">
    <property type="entry name" value="Antioxidant, Horf6, Chain A, domain2"/>
    <property type="match status" value="1"/>
</dbReference>
<dbReference type="RefSeq" id="WP_324716104.1">
    <property type="nucleotide sequence ID" value="NZ_CP141615.1"/>
</dbReference>
<dbReference type="NCBIfam" id="NF009668">
    <property type="entry name" value="PRK13189.1"/>
    <property type="match status" value="1"/>
</dbReference>
<comment type="function">
    <text evidence="8">Thiol-specific peroxidase that catalyzes the reduction of hydrogen peroxide and organic hydroperoxides to water and alcohols, respectively. Plays a role in cell protection against oxidative stress by detoxifying peroxides.</text>
</comment>
<feature type="binding site" evidence="8">
    <location>
        <position position="118"/>
    </location>
    <ligand>
        <name>substrate</name>
    </ligand>
</feature>
<organism evidence="10 11">
    <name type="scientific">Carboxydichorda subterranea</name>
    <dbReference type="NCBI Taxonomy" id="3109565"/>
    <lineage>
        <taxon>Bacteria</taxon>
        <taxon>Bacillati</taxon>
        <taxon>Bacillota</taxon>
        <taxon>Limnochordia</taxon>
        <taxon>Limnochordales</taxon>
        <taxon>Geochordaceae</taxon>
        <taxon>Carboxydichorda</taxon>
    </lineage>
</organism>
<dbReference type="InterPro" id="IPR019479">
    <property type="entry name" value="Peroxiredoxin_C"/>
</dbReference>
<dbReference type="Pfam" id="PF10417">
    <property type="entry name" value="1-cysPrx_C"/>
    <property type="match status" value="1"/>
</dbReference>
<evidence type="ECO:0000256" key="6">
    <source>
        <dbReference type="ARBA" id="ARBA00023284"/>
    </source>
</evidence>
<dbReference type="PANTHER" id="PTHR10681">
    <property type="entry name" value="THIOREDOXIN PEROXIDASE"/>
    <property type="match status" value="1"/>
</dbReference>
<dbReference type="Proteomes" id="UP001332192">
    <property type="component" value="Chromosome"/>
</dbReference>
<comment type="similarity">
    <text evidence="1">Belongs to the peroxiredoxin family. AhpC/Prx1 subfamily.</text>
</comment>
<accession>A0ABZ1BVN2</accession>
<dbReference type="InterPro" id="IPR024706">
    <property type="entry name" value="Peroxiredoxin_AhpC-typ"/>
</dbReference>
<name>A0ABZ1BVN2_9FIRM</name>
<evidence type="ECO:0000256" key="5">
    <source>
        <dbReference type="ARBA" id="ARBA00023002"/>
    </source>
</evidence>
<dbReference type="InterPro" id="IPR022915">
    <property type="entry name" value="Peroxiredoxin_TDXH"/>
</dbReference>
<reference evidence="10 11" key="1">
    <citation type="journal article" date="2024" name="Front. Microbiol.">
        <title>Novel thermophilic genera Geochorda gen. nov. and Carboxydochorda gen. nov. from the deep terrestrial subsurface reveal the ecophysiological diversity in the class Limnochordia.</title>
        <authorList>
            <person name="Karnachuk O.V."/>
            <person name="Lukina A.P."/>
            <person name="Avakyan M.R."/>
            <person name="Kadnikov V.V."/>
            <person name="Begmatov S."/>
            <person name="Beletsky A.V."/>
            <person name="Vlasova K.G."/>
            <person name="Novikov A.A."/>
            <person name="Shcherbakova V.A."/>
            <person name="Mardanov A.V."/>
            <person name="Ravin N.V."/>
        </authorList>
    </citation>
    <scope>NUCLEOTIDE SEQUENCE [LARGE SCALE GENOMIC DNA]</scope>
    <source>
        <strain evidence="10 11">L945</strain>
    </source>
</reference>
<evidence type="ECO:0000313" key="10">
    <source>
        <dbReference type="EMBL" id="WRP16832.1"/>
    </source>
</evidence>
<comment type="subunit">
    <text evidence="8">Homodecamer. Pentamer of dimers that assemble into a ring structure.</text>
</comment>
<dbReference type="PANTHER" id="PTHR10681:SF121">
    <property type="entry name" value="ALKYL HYDROPEROXIDE REDUCTASE C"/>
    <property type="match status" value="1"/>
</dbReference>
<dbReference type="SUPFAM" id="SSF52833">
    <property type="entry name" value="Thioredoxin-like"/>
    <property type="match status" value="1"/>
</dbReference>
<evidence type="ECO:0000256" key="3">
    <source>
        <dbReference type="ARBA" id="ARBA00022559"/>
    </source>
</evidence>
<dbReference type="InterPro" id="IPR013766">
    <property type="entry name" value="Thioredoxin_domain"/>
</dbReference>
<evidence type="ECO:0000256" key="7">
    <source>
        <dbReference type="ARBA" id="ARBA00025719"/>
    </source>
</evidence>
<keyword evidence="6 8" id="KW-0676">Redox-active center</keyword>
<feature type="domain" description="Thioredoxin" evidence="9">
    <location>
        <begin position="2"/>
        <end position="155"/>
    </location>
</feature>
<evidence type="ECO:0000313" key="11">
    <source>
        <dbReference type="Proteomes" id="UP001332192"/>
    </source>
</evidence>
<dbReference type="PIRSF" id="PIRSF000239">
    <property type="entry name" value="AHPC"/>
    <property type="match status" value="1"/>
</dbReference>
<comment type="subcellular location">
    <subcellularLocation>
        <location evidence="8">Cytoplasm</location>
    </subcellularLocation>
</comment>
<evidence type="ECO:0000259" key="9">
    <source>
        <dbReference type="PROSITE" id="PS51352"/>
    </source>
</evidence>
<feature type="active site" description="Cysteine sulfenic acid (-SOH) intermediate" evidence="8">
    <location>
        <position position="43"/>
    </location>
</feature>
<comment type="similarity">
    <text evidence="7 8">Belongs to the peroxiredoxin family. Prx6 subfamily.</text>
</comment>
<comment type="miscellaneous">
    <text evidence="8">The active site is a conserved redox-active cysteine residue, the peroxidatic cysteine (C(P)), which makes the nucleophilic attack on the peroxide substrate. The peroxide oxidizes the C(P)-SH to cysteine sulfenic acid (C(P)-SOH), which then reacts with another cysteine residue, the resolving cysteine (C(R)), to form a disulfide bridge. The disulfide is subsequently reduced by an appropriate electron donor to complete the catalytic cycle. In this 1-Cys peroxiredoxin, no C(R) is present and C(P) instead forms a disulfide with a cysteine from another protein or with a small thiol molecule.</text>
</comment>
<keyword evidence="3 8" id="KW-0575">Peroxidase</keyword>
<dbReference type="CDD" id="cd03016">
    <property type="entry name" value="PRX_1cys"/>
    <property type="match status" value="1"/>
</dbReference>
<dbReference type="EC" id="1.11.1.24" evidence="8"/>
<evidence type="ECO:0000256" key="2">
    <source>
        <dbReference type="ARBA" id="ARBA00022490"/>
    </source>
</evidence>
<dbReference type="PROSITE" id="PS51352">
    <property type="entry name" value="THIOREDOXIN_2"/>
    <property type="match status" value="1"/>
</dbReference>
<dbReference type="HAMAP" id="MF_00401">
    <property type="entry name" value="Peroxiredoxin"/>
    <property type="match status" value="1"/>
</dbReference>